<organism evidence="3 4">
    <name type="scientific">Pristionchus entomophagus</name>
    <dbReference type="NCBI Taxonomy" id="358040"/>
    <lineage>
        <taxon>Eukaryota</taxon>
        <taxon>Metazoa</taxon>
        <taxon>Ecdysozoa</taxon>
        <taxon>Nematoda</taxon>
        <taxon>Chromadorea</taxon>
        <taxon>Rhabditida</taxon>
        <taxon>Rhabditina</taxon>
        <taxon>Diplogasteromorpha</taxon>
        <taxon>Diplogasteroidea</taxon>
        <taxon>Neodiplogasteridae</taxon>
        <taxon>Pristionchus</taxon>
    </lineage>
</organism>
<keyword evidence="1" id="KW-0812">Transmembrane</keyword>
<keyword evidence="1" id="KW-0472">Membrane</keyword>
<dbReference type="PANTHER" id="PTHR22718:SF11">
    <property type="entry name" value="7TM GPCR SERPENTINE RECEPTOR CLASS X (SRX) DOMAIN-CONTAINING PROTEIN"/>
    <property type="match status" value="1"/>
</dbReference>
<evidence type="ECO:0000259" key="2">
    <source>
        <dbReference type="Pfam" id="PF10328"/>
    </source>
</evidence>
<comment type="caution">
    <text evidence="3">The sequence shown here is derived from an EMBL/GenBank/DDBJ whole genome shotgun (WGS) entry which is preliminary data.</text>
</comment>
<keyword evidence="4" id="KW-1185">Reference proteome</keyword>
<feature type="transmembrane region" description="Helical" evidence="1">
    <location>
        <begin position="6"/>
        <end position="33"/>
    </location>
</feature>
<dbReference type="Proteomes" id="UP001432027">
    <property type="component" value="Unassembled WGS sequence"/>
</dbReference>
<dbReference type="Pfam" id="PF10328">
    <property type="entry name" value="7TM_GPCR_Srx"/>
    <property type="match status" value="1"/>
</dbReference>
<reference evidence="3" key="1">
    <citation type="submission" date="2023-10" db="EMBL/GenBank/DDBJ databases">
        <title>Genome assembly of Pristionchus species.</title>
        <authorList>
            <person name="Yoshida K."/>
            <person name="Sommer R.J."/>
        </authorList>
    </citation>
    <scope>NUCLEOTIDE SEQUENCE</scope>
    <source>
        <strain evidence="3">RS0144</strain>
    </source>
</reference>
<feature type="transmembrane region" description="Helical" evidence="1">
    <location>
        <begin position="140"/>
        <end position="163"/>
    </location>
</feature>
<feature type="transmembrane region" description="Helical" evidence="1">
    <location>
        <begin position="260"/>
        <end position="283"/>
    </location>
</feature>
<dbReference type="SUPFAM" id="SSF81321">
    <property type="entry name" value="Family A G protein-coupled receptor-like"/>
    <property type="match status" value="1"/>
</dbReference>
<accession>A0AAV5T1B8</accession>
<dbReference type="AlphaFoldDB" id="A0AAV5T1B8"/>
<protein>
    <recommendedName>
        <fullName evidence="2">7TM GPCR serpentine receptor class x (Srx) domain-containing protein</fullName>
    </recommendedName>
</protein>
<dbReference type="InterPro" id="IPR019430">
    <property type="entry name" value="7TM_GPCR_serpentine_rcpt_Srx"/>
</dbReference>
<proteinExistence type="predicted"/>
<feature type="transmembrane region" description="Helical" evidence="1">
    <location>
        <begin position="183"/>
        <end position="202"/>
    </location>
</feature>
<feature type="transmembrane region" description="Helical" evidence="1">
    <location>
        <begin position="233"/>
        <end position="254"/>
    </location>
</feature>
<evidence type="ECO:0000313" key="3">
    <source>
        <dbReference type="EMBL" id="GMS86130.1"/>
    </source>
</evidence>
<dbReference type="EMBL" id="BTSX01000002">
    <property type="protein sequence ID" value="GMS86130.1"/>
    <property type="molecule type" value="Genomic_DNA"/>
</dbReference>
<dbReference type="Gene3D" id="1.20.1070.10">
    <property type="entry name" value="Rhodopsin 7-helix transmembrane proteins"/>
    <property type="match status" value="1"/>
</dbReference>
<feature type="transmembrane region" description="Helical" evidence="1">
    <location>
        <begin position="45"/>
        <end position="66"/>
    </location>
</feature>
<evidence type="ECO:0000256" key="1">
    <source>
        <dbReference type="SAM" id="Phobius"/>
    </source>
</evidence>
<dbReference type="PANTHER" id="PTHR22718">
    <property type="entry name" value="SERPENTINE RECEPTOR, CLASS X"/>
    <property type="match status" value="1"/>
</dbReference>
<feature type="non-terminal residue" evidence="3">
    <location>
        <position position="318"/>
    </location>
</feature>
<name>A0AAV5T1B8_9BILA</name>
<keyword evidence="1" id="KW-1133">Transmembrane helix</keyword>
<sequence length="318" mass="35833">MPADAISYVAGGLFGIVAIIGLFLNTTVLLAMYRGKMFTSKASPVYILSSQTILVDTLLLAVHLGYQCPSVMLQVRDCRLQTDLSIQATDNTHSSYCWYHNSLSHILVAVNRLFVIVFFRTNVFTRRRTIALCILQHAAALGLSITSQFLLPCCEFTYSWVVYSYQYNTKKGMRNYSNEYIDVPLNTSSSLIAIISYTMIIAKMRTARIQTGNIEETSAAQLLHKEYRYALQFATMATVYSLAWIFFRVFPILIGNTSELYIYGVITVLAEMNMFTNSTVYLVNNKEIKKSLRAMRGIDNSISKMEITQSNVSTAVTT</sequence>
<feature type="domain" description="7TM GPCR serpentine receptor class x (Srx)" evidence="2">
    <location>
        <begin position="17"/>
        <end position="272"/>
    </location>
</feature>
<feature type="transmembrane region" description="Helical" evidence="1">
    <location>
        <begin position="98"/>
        <end position="119"/>
    </location>
</feature>
<gene>
    <name evidence="3" type="ORF">PENTCL1PPCAC_8305</name>
</gene>
<evidence type="ECO:0000313" key="4">
    <source>
        <dbReference type="Proteomes" id="UP001432027"/>
    </source>
</evidence>